<dbReference type="SUPFAM" id="SSF102400">
    <property type="entry name" value="DNA polymerase III chi subunit"/>
    <property type="match status" value="1"/>
</dbReference>
<dbReference type="Gene3D" id="3.40.50.10110">
    <property type="entry name" value="DNA polymerase III subunit chi"/>
    <property type="match status" value="1"/>
</dbReference>
<evidence type="ECO:0000313" key="1">
    <source>
        <dbReference type="EMBL" id="AVO42513.1"/>
    </source>
</evidence>
<name>A0A2S0N3J7_9BURK</name>
<keyword evidence="2" id="KW-1185">Reference proteome</keyword>
<dbReference type="RefSeq" id="WP_106447489.1">
    <property type="nucleotide sequence ID" value="NZ_CP027669.1"/>
</dbReference>
<dbReference type="GO" id="GO:0006260">
    <property type="term" value="P:DNA replication"/>
    <property type="evidence" value="ECO:0007669"/>
    <property type="project" value="InterPro"/>
</dbReference>
<dbReference type="InterPro" id="IPR036768">
    <property type="entry name" value="PolIII_chi_sf"/>
</dbReference>
<dbReference type="Proteomes" id="UP000239326">
    <property type="component" value="Chromosome"/>
</dbReference>
<dbReference type="AlphaFoldDB" id="A0A2S0N3J7"/>
<dbReference type="GO" id="GO:0003677">
    <property type="term" value="F:DNA binding"/>
    <property type="evidence" value="ECO:0007669"/>
    <property type="project" value="InterPro"/>
</dbReference>
<dbReference type="KEGG" id="simp:C6571_15520"/>
<dbReference type="GO" id="GO:0003887">
    <property type="term" value="F:DNA-directed DNA polymerase activity"/>
    <property type="evidence" value="ECO:0007669"/>
    <property type="project" value="InterPro"/>
</dbReference>
<proteinExistence type="predicted"/>
<dbReference type="EMBL" id="CP027669">
    <property type="protein sequence ID" value="AVO42513.1"/>
    <property type="molecule type" value="Genomic_DNA"/>
</dbReference>
<evidence type="ECO:0000313" key="2">
    <source>
        <dbReference type="Proteomes" id="UP000239326"/>
    </source>
</evidence>
<protein>
    <submittedName>
        <fullName evidence="1">DNA polymerase III subunit chi</fullName>
    </submittedName>
</protein>
<gene>
    <name evidence="1" type="ORF">C6571_15520</name>
</gene>
<dbReference type="Pfam" id="PF04364">
    <property type="entry name" value="DNA_pol3_chi"/>
    <property type="match status" value="1"/>
</dbReference>
<sequence>MTDIAFHFNAQDKLEHACRVARKLLRQDRRLVIQASAPVLETLDAMLWNMSAHDFVAHCQIGDAAECVDASPILLTQDAQLASHHDVLLNLEDEVPDGFGRFARLIEVVSATDETDRTAARRRWKHYLQRGYTLERHDLVARSA</sequence>
<reference evidence="1 2" key="1">
    <citation type="submission" date="2018-03" db="EMBL/GenBank/DDBJ databases">
        <title>Genome sequencing of Simplicispira sp.</title>
        <authorList>
            <person name="Kim S.-J."/>
            <person name="Heo J."/>
            <person name="Kwon S.-W."/>
        </authorList>
    </citation>
    <scope>NUCLEOTIDE SEQUENCE [LARGE SCALE GENOMIC DNA]</scope>
    <source>
        <strain evidence="1 2">SC1-8</strain>
    </source>
</reference>
<dbReference type="InterPro" id="IPR007459">
    <property type="entry name" value="DNA_pol3_chi"/>
</dbReference>
<dbReference type="PANTHER" id="PTHR38767">
    <property type="entry name" value="DNA POLYMERASE III SUBUNIT CHI"/>
    <property type="match status" value="1"/>
</dbReference>
<dbReference type="PANTHER" id="PTHR38767:SF1">
    <property type="entry name" value="DNA POLYMERASE III SUBUNIT CHI"/>
    <property type="match status" value="1"/>
</dbReference>
<accession>A0A2S0N3J7</accession>
<dbReference type="GO" id="GO:0032298">
    <property type="term" value="P:positive regulation of DNA-templated DNA replication initiation"/>
    <property type="evidence" value="ECO:0007669"/>
    <property type="project" value="TreeGrafter"/>
</dbReference>
<dbReference type="OrthoDB" id="5297568at2"/>
<organism evidence="1 2">
    <name type="scientific">Simplicispira suum</name>
    <dbReference type="NCBI Taxonomy" id="2109915"/>
    <lineage>
        <taxon>Bacteria</taxon>
        <taxon>Pseudomonadati</taxon>
        <taxon>Pseudomonadota</taxon>
        <taxon>Betaproteobacteria</taxon>
        <taxon>Burkholderiales</taxon>
        <taxon>Comamonadaceae</taxon>
        <taxon>Simplicispira</taxon>
    </lineage>
</organism>